<evidence type="ECO:0000313" key="3">
    <source>
        <dbReference type="Proteomes" id="UP000005546"/>
    </source>
</evidence>
<comment type="caution">
    <text evidence="2">The sequence shown here is derived from an EMBL/GenBank/DDBJ whole genome shotgun (WGS) entry which is preliminary data.</text>
</comment>
<dbReference type="GeneID" id="98398262"/>
<keyword evidence="1" id="KW-0812">Transmembrane</keyword>
<dbReference type="HOGENOM" id="CLU_749748_0_0_10"/>
<dbReference type="Proteomes" id="UP000005546">
    <property type="component" value="Unassembled WGS sequence"/>
</dbReference>
<sequence length="369" mass="42580">MQTYILITLVVIATIHLMMASVLFLYSRYKVQYLSLAWIMGIFGVLTCVSFPFMPLLKFANVGLLHPFMLLLLVVTSFLQGIYPLSIPMPGYLQWGRMWRYASPAIFLIILYVASLLLGNRPVIVHTYSELAECWWGPDMLFRLAGLGLSVYYVTNILRLPRLLVKNAEIPRYLKGYVTAMGLNMVFYIVVTAVFNAMLLLVYFYLFCLLNMYLFYRTLETMAIHLPKPEIVEVDEAPTEEVIVQAEKEDFNETNRRRFERVEFFMQHDREWQDNTFGRDRLCEATGINRHLLLQCLRSQGYNNCHDYINSYRISALKRGVADGSIVSVADCVVVGFGSSKTARICFERMEGMKLDDYLKKRSALNAKA</sequence>
<reference evidence="2 3" key="1">
    <citation type="submission" date="2011-02" db="EMBL/GenBank/DDBJ databases">
        <authorList>
            <person name="Weinstock G."/>
            <person name="Sodergren E."/>
            <person name="Clifton S."/>
            <person name="Fulton L."/>
            <person name="Fulton B."/>
            <person name="Courtney L."/>
            <person name="Fronick C."/>
            <person name="Harrison M."/>
            <person name="Strong C."/>
            <person name="Farmer C."/>
            <person name="Delahaunty K."/>
            <person name="Markovic C."/>
            <person name="Hall O."/>
            <person name="Minx P."/>
            <person name="Tomlinson C."/>
            <person name="Mitreva M."/>
            <person name="Hou S."/>
            <person name="Chen J."/>
            <person name="Wollam A."/>
            <person name="Pepin K.H."/>
            <person name="Johnson M."/>
            <person name="Bhonagiri V."/>
            <person name="Zhang X."/>
            <person name="Suruliraj S."/>
            <person name="Warren W."/>
            <person name="Chinwalla A."/>
            <person name="Mardis E.R."/>
            <person name="Wilson R.K."/>
        </authorList>
    </citation>
    <scope>NUCLEOTIDE SEQUENCE [LARGE SCALE GENOMIC DNA]</scope>
    <source>
        <strain evidence="2 3">YIT 11841</strain>
    </source>
</reference>
<dbReference type="AlphaFoldDB" id="F3QX11"/>
<keyword evidence="3" id="KW-1185">Reference proteome</keyword>
<protein>
    <submittedName>
        <fullName evidence="2">Conserved domain protein</fullName>
    </submittedName>
</protein>
<dbReference type="STRING" id="762982.HMPREF9442_02745"/>
<feature type="transmembrane region" description="Helical" evidence="1">
    <location>
        <begin position="6"/>
        <end position="26"/>
    </location>
</feature>
<evidence type="ECO:0000256" key="1">
    <source>
        <dbReference type="SAM" id="Phobius"/>
    </source>
</evidence>
<keyword evidence="1" id="KW-0472">Membrane</keyword>
<feature type="transmembrane region" description="Helical" evidence="1">
    <location>
        <begin position="197"/>
        <end position="216"/>
    </location>
</feature>
<dbReference type="OrthoDB" id="1086589at2"/>
<proteinExistence type="predicted"/>
<keyword evidence="1" id="KW-1133">Transmembrane helix</keyword>
<feature type="transmembrane region" description="Helical" evidence="1">
    <location>
        <begin position="173"/>
        <end position="191"/>
    </location>
</feature>
<name>F3QX11_9BACT</name>
<feature type="transmembrane region" description="Helical" evidence="1">
    <location>
        <begin position="98"/>
        <end position="120"/>
    </location>
</feature>
<feature type="transmembrane region" description="Helical" evidence="1">
    <location>
        <begin position="140"/>
        <end position="161"/>
    </location>
</feature>
<accession>F3QX11</accession>
<dbReference type="Gene3D" id="1.10.10.60">
    <property type="entry name" value="Homeodomain-like"/>
    <property type="match status" value="1"/>
</dbReference>
<dbReference type="eggNOG" id="COG2207">
    <property type="taxonomic scope" value="Bacteria"/>
</dbReference>
<evidence type="ECO:0000313" key="2">
    <source>
        <dbReference type="EMBL" id="EGG51461.1"/>
    </source>
</evidence>
<gene>
    <name evidence="2" type="ORF">HMPREF9442_02745</name>
</gene>
<organism evidence="2 3">
    <name type="scientific">Paraprevotella xylaniphila YIT 11841</name>
    <dbReference type="NCBI Taxonomy" id="762982"/>
    <lineage>
        <taxon>Bacteria</taxon>
        <taxon>Pseudomonadati</taxon>
        <taxon>Bacteroidota</taxon>
        <taxon>Bacteroidia</taxon>
        <taxon>Bacteroidales</taxon>
        <taxon>Prevotellaceae</taxon>
        <taxon>Paraprevotella</taxon>
    </lineage>
</organism>
<dbReference type="RefSeq" id="WP_008628965.1">
    <property type="nucleotide sequence ID" value="NZ_GL883879.1"/>
</dbReference>
<feature type="transmembrane region" description="Helical" evidence="1">
    <location>
        <begin position="65"/>
        <end position="86"/>
    </location>
</feature>
<feature type="transmembrane region" description="Helical" evidence="1">
    <location>
        <begin position="33"/>
        <end position="53"/>
    </location>
</feature>
<dbReference type="EMBL" id="AFBR01000083">
    <property type="protein sequence ID" value="EGG51461.1"/>
    <property type="molecule type" value="Genomic_DNA"/>
</dbReference>